<dbReference type="AlphaFoldDB" id="A0AA97NLQ7"/>
<name>A0AA97NLQ7_PYRO3</name>
<reference evidence="2" key="1">
    <citation type="journal article" date="2012" name="PLoS Genet.">
        <title>Comparative analysis of the genomes of two field isolates of the rice blast fungus Magnaporthe oryzae.</title>
        <authorList>
            <person name="Xue M."/>
            <person name="Yang J."/>
            <person name="Li Z."/>
            <person name="Hu S."/>
            <person name="Yao N."/>
            <person name="Dean R.A."/>
            <person name="Zhao W."/>
            <person name="Shen M."/>
            <person name="Zhang H."/>
            <person name="Li C."/>
            <person name="Liu L."/>
            <person name="Cao L."/>
            <person name="Xu X."/>
            <person name="Xing Y."/>
            <person name="Hsiang T."/>
            <person name="Zhang Z."/>
            <person name="Xu J.R."/>
            <person name="Peng Y.L."/>
        </authorList>
    </citation>
    <scope>NUCLEOTIDE SEQUENCE</scope>
    <source>
        <strain evidence="2">Y34</strain>
    </source>
</reference>
<dbReference type="EMBL" id="JH793187">
    <property type="protein sequence ID" value="ELQ32466.1"/>
    <property type="molecule type" value="Genomic_DNA"/>
</dbReference>
<feature type="compositionally biased region" description="Acidic residues" evidence="1">
    <location>
        <begin position="30"/>
        <end position="43"/>
    </location>
</feature>
<proteinExistence type="predicted"/>
<evidence type="ECO:0000256" key="1">
    <source>
        <dbReference type="SAM" id="MobiDB-lite"/>
    </source>
</evidence>
<protein>
    <submittedName>
        <fullName evidence="2">Uncharacterized protein</fullName>
    </submittedName>
</protein>
<feature type="region of interest" description="Disordered" evidence="1">
    <location>
        <begin position="1"/>
        <end position="60"/>
    </location>
</feature>
<feature type="compositionally biased region" description="Polar residues" evidence="1">
    <location>
        <begin position="1"/>
        <end position="18"/>
    </location>
</feature>
<organism evidence="2">
    <name type="scientific">Pyricularia oryzae (strain Y34)</name>
    <name type="common">Rice blast fungus</name>
    <name type="synonym">Magnaporthe oryzae</name>
    <dbReference type="NCBI Taxonomy" id="1143189"/>
    <lineage>
        <taxon>Eukaryota</taxon>
        <taxon>Fungi</taxon>
        <taxon>Dikarya</taxon>
        <taxon>Ascomycota</taxon>
        <taxon>Pezizomycotina</taxon>
        <taxon>Sordariomycetes</taxon>
        <taxon>Sordariomycetidae</taxon>
        <taxon>Magnaporthales</taxon>
        <taxon>Pyriculariaceae</taxon>
        <taxon>Pyricularia</taxon>
    </lineage>
</organism>
<gene>
    <name evidence="2" type="ORF">OOU_Y34scaffold01147g4</name>
</gene>
<accession>A0AA97NLQ7</accession>
<evidence type="ECO:0000313" key="2">
    <source>
        <dbReference type="EMBL" id="ELQ32466.1"/>
    </source>
</evidence>
<dbReference type="Proteomes" id="UP000011086">
    <property type="component" value="Unassembled WGS sequence"/>
</dbReference>
<sequence length="60" mass="6523">MGAKSGTGQNLNQVNHNPLPTIEENPIFIGEEETGIEQPPPDEEPLRVLSGFPSDENLKP</sequence>